<organism evidence="2">
    <name type="scientific">Eubacterium limosum</name>
    <dbReference type="NCBI Taxonomy" id="1736"/>
    <lineage>
        <taxon>Bacteria</taxon>
        <taxon>Bacillati</taxon>
        <taxon>Bacillota</taxon>
        <taxon>Clostridia</taxon>
        <taxon>Eubacteriales</taxon>
        <taxon>Eubacteriaceae</taxon>
        <taxon>Eubacterium</taxon>
    </lineage>
</organism>
<accession>A0A6N2Y719</accession>
<gene>
    <name evidence="2" type="ORF">ELLFYP34_00015</name>
</gene>
<keyword evidence="1" id="KW-1133">Transmembrane helix</keyword>
<name>A0A6N2Y719_EUBLI</name>
<sequence length="129" mass="13986">MGGGEGGSVNDIHITKSSRIYSRESAMDTVTKIMLNITLTSAIVTGFCVSEKSGTLFTLVLFRFFCNVGMYLVGFVISIRKGRAKKALYTLNMPGYNVLFLPAAAASTGHFALFADHSTVASIYRKMRG</sequence>
<protein>
    <submittedName>
        <fullName evidence="2">Uncharacterized protein</fullName>
    </submittedName>
</protein>
<proteinExistence type="predicted"/>
<keyword evidence="1" id="KW-0812">Transmembrane</keyword>
<evidence type="ECO:0000256" key="1">
    <source>
        <dbReference type="SAM" id="Phobius"/>
    </source>
</evidence>
<dbReference type="AlphaFoldDB" id="A0A6N2Y719"/>
<feature type="transmembrane region" description="Helical" evidence="1">
    <location>
        <begin position="56"/>
        <end position="79"/>
    </location>
</feature>
<feature type="transmembrane region" description="Helical" evidence="1">
    <location>
        <begin position="99"/>
        <end position="124"/>
    </location>
</feature>
<dbReference type="EMBL" id="CACRTR010000001">
    <property type="protein sequence ID" value="VYT61600.1"/>
    <property type="molecule type" value="Genomic_DNA"/>
</dbReference>
<keyword evidence="1" id="KW-0472">Membrane</keyword>
<evidence type="ECO:0000313" key="2">
    <source>
        <dbReference type="EMBL" id="VYT61600.1"/>
    </source>
</evidence>
<reference evidence="2" key="1">
    <citation type="submission" date="2019-11" db="EMBL/GenBank/DDBJ databases">
        <authorList>
            <person name="Feng L."/>
        </authorList>
    </citation>
    <scope>NUCLEOTIDE SEQUENCE</scope>
    <source>
        <strain evidence="2">ElimosumLFYP34</strain>
    </source>
</reference>